<dbReference type="EMBL" id="JACRTA010000002">
    <property type="protein sequence ID" value="MBC8568687.1"/>
    <property type="molecule type" value="Genomic_DNA"/>
</dbReference>
<dbReference type="SMART" id="SM00530">
    <property type="entry name" value="HTH_XRE"/>
    <property type="match status" value="1"/>
</dbReference>
<dbReference type="CDD" id="cd00093">
    <property type="entry name" value="HTH_XRE"/>
    <property type="match status" value="1"/>
</dbReference>
<dbReference type="SUPFAM" id="SSF47413">
    <property type="entry name" value="lambda repressor-like DNA-binding domains"/>
    <property type="match status" value="1"/>
</dbReference>
<reference evidence="4" key="1">
    <citation type="submission" date="2020-08" db="EMBL/GenBank/DDBJ databases">
        <title>Genome public.</title>
        <authorList>
            <person name="Liu C."/>
            <person name="Sun Q."/>
        </authorList>
    </citation>
    <scope>NUCLEOTIDE SEQUENCE</scope>
    <source>
        <strain evidence="4">NSJ-24</strain>
    </source>
</reference>
<evidence type="ECO:0000256" key="2">
    <source>
        <dbReference type="SAM" id="Phobius"/>
    </source>
</evidence>
<keyword evidence="1" id="KW-0238">DNA-binding</keyword>
<keyword evidence="2" id="KW-0812">Transmembrane</keyword>
<dbReference type="InterPro" id="IPR010982">
    <property type="entry name" value="Lambda_DNA-bd_dom_sf"/>
</dbReference>
<dbReference type="Proteomes" id="UP000610862">
    <property type="component" value="Unassembled WGS sequence"/>
</dbReference>
<accession>A0A926E7B9</accession>
<dbReference type="PANTHER" id="PTHR46558">
    <property type="entry name" value="TRACRIPTIONAL REGULATORY PROTEIN-RELATED-RELATED"/>
    <property type="match status" value="1"/>
</dbReference>
<gene>
    <name evidence="4" type="ORF">H8692_07950</name>
</gene>
<evidence type="ECO:0000313" key="4">
    <source>
        <dbReference type="EMBL" id="MBC8568687.1"/>
    </source>
</evidence>
<dbReference type="InterPro" id="IPR001387">
    <property type="entry name" value="Cro/C1-type_HTH"/>
</dbReference>
<dbReference type="RefSeq" id="WP_187525400.1">
    <property type="nucleotide sequence ID" value="NZ_JACRTA010000002.1"/>
</dbReference>
<keyword evidence="2" id="KW-1133">Transmembrane helix</keyword>
<name>A0A926E7B9_9FIRM</name>
<evidence type="ECO:0000256" key="1">
    <source>
        <dbReference type="ARBA" id="ARBA00023125"/>
    </source>
</evidence>
<feature type="domain" description="HTH cro/C1-type" evidence="3">
    <location>
        <begin position="10"/>
        <end position="64"/>
    </location>
</feature>
<organism evidence="4 5">
    <name type="scientific">Lentihominibacter hominis</name>
    <dbReference type="NCBI Taxonomy" id="2763645"/>
    <lineage>
        <taxon>Bacteria</taxon>
        <taxon>Bacillati</taxon>
        <taxon>Bacillota</taxon>
        <taxon>Clostridia</taxon>
        <taxon>Peptostreptococcales</taxon>
        <taxon>Anaerovoracaceae</taxon>
        <taxon>Lentihominibacter</taxon>
    </lineage>
</organism>
<comment type="caution">
    <text evidence="4">The sequence shown here is derived from an EMBL/GenBank/DDBJ whole genome shotgun (WGS) entry which is preliminary data.</text>
</comment>
<sequence>MKEINIGRILIENRHKKGITQEELAEYIGVSKAAVSKWETQMTYPDIALLPRLAAYFDISIDELMGYRPQMTKEEIREWYCRFTKEFSDLPFDEVLEHCLRMARKYYSCYLFLFHIGILLVNHFMLAETIEKSRRALEEARGFFQHVKNGTDDPGLGKKVLQMEAYCWLALKCPEKALEIMDKGEDGFGSNEPLMAAAYQMTGNLTESGKILQIGIYKNIVSLCNLFSSYMNMSQSDDGIFDGICKRFQAISDVFNLDKLHPGIVLPCYLAMAQGWAVRGKSDRAFLFLEKYTDLATGDIYPLRLHGDIFFNMIDEWLGEVSNLGNYPPRDESVIRRSMTQALTANPAFKSLRTDSRFQEMVSRLKDSERKK</sequence>
<dbReference type="PROSITE" id="PS50943">
    <property type="entry name" value="HTH_CROC1"/>
    <property type="match status" value="1"/>
</dbReference>
<dbReference type="Pfam" id="PF01381">
    <property type="entry name" value="HTH_3"/>
    <property type="match status" value="1"/>
</dbReference>
<dbReference type="AlphaFoldDB" id="A0A926E7B9"/>
<feature type="transmembrane region" description="Helical" evidence="2">
    <location>
        <begin position="107"/>
        <end position="126"/>
    </location>
</feature>
<evidence type="ECO:0000313" key="5">
    <source>
        <dbReference type="Proteomes" id="UP000610862"/>
    </source>
</evidence>
<dbReference type="GO" id="GO:0003677">
    <property type="term" value="F:DNA binding"/>
    <property type="evidence" value="ECO:0007669"/>
    <property type="project" value="UniProtKB-KW"/>
</dbReference>
<proteinExistence type="predicted"/>
<dbReference type="PANTHER" id="PTHR46558:SF11">
    <property type="entry name" value="HTH-TYPE TRANSCRIPTIONAL REGULATOR XRE"/>
    <property type="match status" value="1"/>
</dbReference>
<keyword evidence="2" id="KW-0472">Membrane</keyword>
<keyword evidence="5" id="KW-1185">Reference proteome</keyword>
<dbReference type="Gene3D" id="1.10.260.40">
    <property type="entry name" value="lambda repressor-like DNA-binding domains"/>
    <property type="match status" value="1"/>
</dbReference>
<protein>
    <submittedName>
        <fullName evidence="4">Helix-turn-helix transcriptional regulator</fullName>
    </submittedName>
</protein>
<evidence type="ECO:0000259" key="3">
    <source>
        <dbReference type="PROSITE" id="PS50943"/>
    </source>
</evidence>